<dbReference type="SUPFAM" id="SSF88946">
    <property type="entry name" value="Sigma2 domain of RNA polymerase sigma factors"/>
    <property type="match status" value="1"/>
</dbReference>
<gene>
    <name evidence="9" type="ORF">U6N30_18090</name>
</gene>
<dbReference type="Proteomes" id="UP001324287">
    <property type="component" value="Chromosome"/>
</dbReference>
<feature type="compositionally biased region" description="Basic residues" evidence="6">
    <location>
        <begin position="162"/>
        <end position="173"/>
    </location>
</feature>
<dbReference type="Pfam" id="PF08281">
    <property type="entry name" value="Sigma70_r4_2"/>
    <property type="match status" value="1"/>
</dbReference>
<organism evidence="9 10">
    <name type="scientific">Blastococcus brunescens</name>
    <dbReference type="NCBI Taxonomy" id="1564165"/>
    <lineage>
        <taxon>Bacteria</taxon>
        <taxon>Bacillati</taxon>
        <taxon>Actinomycetota</taxon>
        <taxon>Actinomycetes</taxon>
        <taxon>Geodermatophilales</taxon>
        <taxon>Geodermatophilaceae</taxon>
        <taxon>Blastococcus</taxon>
    </lineage>
</organism>
<keyword evidence="10" id="KW-1185">Reference proteome</keyword>
<keyword evidence="3" id="KW-0731">Sigma factor</keyword>
<dbReference type="NCBIfam" id="TIGR02983">
    <property type="entry name" value="SigE-fam_strep"/>
    <property type="match status" value="1"/>
</dbReference>
<dbReference type="PANTHER" id="PTHR43133:SF50">
    <property type="entry name" value="ECF RNA POLYMERASE SIGMA FACTOR SIGM"/>
    <property type="match status" value="1"/>
</dbReference>
<dbReference type="InterPro" id="IPR013324">
    <property type="entry name" value="RNA_pol_sigma_r3/r4-like"/>
</dbReference>
<feature type="compositionally biased region" description="Low complexity" evidence="6">
    <location>
        <begin position="152"/>
        <end position="161"/>
    </location>
</feature>
<evidence type="ECO:0000256" key="3">
    <source>
        <dbReference type="ARBA" id="ARBA00023082"/>
    </source>
</evidence>
<dbReference type="EMBL" id="CP141261">
    <property type="protein sequence ID" value="WRL61989.1"/>
    <property type="molecule type" value="Genomic_DNA"/>
</dbReference>
<dbReference type="Gene3D" id="1.10.10.10">
    <property type="entry name" value="Winged helix-like DNA-binding domain superfamily/Winged helix DNA-binding domain"/>
    <property type="match status" value="1"/>
</dbReference>
<keyword evidence="4" id="KW-0238">DNA-binding</keyword>
<protein>
    <submittedName>
        <fullName evidence="9">SigE family RNA polymerase sigma factor</fullName>
    </submittedName>
</protein>
<evidence type="ECO:0000313" key="10">
    <source>
        <dbReference type="Proteomes" id="UP001324287"/>
    </source>
</evidence>
<comment type="similarity">
    <text evidence="1">Belongs to the sigma-70 factor family. ECF subfamily.</text>
</comment>
<evidence type="ECO:0000259" key="7">
    <source>
        <dbReference type="Pfam" id="PF04542"/>
    </source>
</evidence>
<evidence type="ECO:0000256" key="2">
    <source>
        <dbReference type="ARBA" id="ARBA00023015"/>
    </source>
</evidence>
<reference evidence="9 10" key="1">
    <citation type="submission" date="2023-12" db="EMBL/GenBank/DDBJ databases">
        <title>Blastococcus brunescens sp. nov., an actonobacterium isolated from sandstone collected in sahara desert.</title>
        <authorList>
            <person name="Gtari M."/>
            <person name="Ghodhbane F."/>
        </authorList>
    </citation>
    <scope>NUCLEOTIDE SEQUENCE [LARGE SCALE GENOMIC DNA]</scope>
    <source>
        <strain evidence="9 10">BMG 8361</strain>
    </source>
</reference>
<feature type="compositionally biased region" description="Basic residues" evidence="6">
    <location>
        <begin position="336"/>
        <end position="347"/>
    </location>
</feature>
<dbReference type="InterPro" id="IPR014284">
    <property type="entry name" value="RNA_pol_sigma-70_dom"/>
</dbReference>
<keyword evidence="5" id="KW-0804">Transcription</keyword>
<keyword evidence="2" id="KW-0805">Transcription regulation</keyword>
<evidence type="ECO:0000256" key="1">
    <source>
        <dbReference type="ARBA" id="ARBA00010641"/>
    </source>
</evidence>
<evidence type="ECO:0000256" key="5">
    <source>
        <dbReference type="ARBA" id="ARBA00023163"/>
    </source>
</evidence>
<evidence type="ECO:0000256" key="6">
    <source>
        <dbReference type="SAM" id="MobiDB-lite"/>
    </source>
</evidence>
<evidence type="ECO:0000259" key="8">
    <source>
        <dbReference type="Pfam" id="PF08281"/>
    </source>
</evidence>
<feature type="region of interest" description="Disordered" evidence="6">
    <location>
        <begin position="147"/>
        <end position="220"/>
    </location>
</feature>
<name>A0ABZ1ATT3_9ACTN</name>
<dbReference type="SUPFAM" id="SSF88659">
    <property type="entry name" value="Sigma3 and sigma4 domains of RNA polymerase sigma factors"/>
    <property type="match status" value="1"/>
</dbReference>
<dbReference type="InterPro" id="IPR039425">
    <property type="entry name" value="RNA_pol_sigma-70-like"/>
</dbReference>
<feature type="region of interest" description="Disordered" evidence="6">
    <location>
        <begin position="296"/>
        <end position="447"/>
    </location>
</feature>
<dbReference type="Pfam" id="PF04542">
    <property type="entry name" value="Sigma70_r2"/>
    <property type="match status" value="1"/>
</dbReference>
<dbReference type="InterPro" id="IPR007627">
    <property type="entry name" value="RNA_pol_sigma70_r2"/>
</dbReference>
<sequence length="600" mass="65497">MDGDGAAEDVLSFAEFVGRQQRALLRLAYLLAGDRGHAEDLVQTALMKTYRHWDRIVARGEPSAYVRRALVTTHTSWRRRAWHREQPTGRLPDVAAPDDGDRHDRDEALARALAALPPRMRATVVLRYYEDLSELQTAQLMGCSESTVNTQAARGGPAARGPLRRPGARRRRRPPPEGIPVTPEEEVRAGLHVLADRAGTPSTDAPALARSVAGRAGDRRRRQRNLLAAAGAVVLLAIAVPRLVDRPQEAAPASGQVSEIPRATGAVPPPVEFFDAPPRGSLTDDEAFLDGLRAIPGRRNHPCVPPTGRSSTTSPTRRSTPAGWCTPATCRGPLGPRRRLDHRRAARSRGPASRRPAEPCAGGDVVHRSPGGRRRADDLGDRAPGRRGRLAGGPVRPAHRHARRRGRPGRRRRGVAAAARRRRRPDLPRMAPRRDRRRRGRHADAALPRAYDGSTSYRVLRDGQVQARDMPWSLPDPEHVDQPPPIEYPRGRPDALGERAAWFAVAYVLDELGLPPAQTTVTAQWVGRLPSGPAGQAAVVTVTLPSGALVVSAQWISPRGRMGRRRVRSAGWRSCRPVHRPSAASRPPPATSSTPRPAPR</sequence>
<dbReference type="Gene3D" id="1.10.1740.10">
    <property type="match status" value="1"/>
</dbReference>
<feature type="domain" description="RNA polymerase sigma-70 region 2" evidence="7">
    <location>
        <begin position="18"/>
        <end position="82"/>
    </location>
</feature>
<dbReference type="InterPro" id="IPR013249">
    <property type="entry name" value="RNA_pol_sigma70_r4_t2"/>
</dbReference>
<dbReference type="RefSeq" id="WP_324273347.1">
    <property type="nucleotide sequence ID" value="NZ_CP141261.1"/>
</dbReference>
<feature type="compositionally biased region" description="Basic and acidic residues" evidence="6">
    <location>
        <begin position="374"/>
        <end position="384"/>
    </location>
</feature>
<feature type="region of interest" description="Disordered" evidence="6">
    <location>
        <begin position="562"/>
        <end position="600"/>
    </location>
</feature>
<accession>A0ABZ1ATT3</accession>
<feature type="compositionally biased region" description="Low complexity" evidence="6">
    <location>
        <begin position="569"/>
        <end position="585"/>
    </location>
</feature>
<feature type="region of interest" description="Disordered" evidence="6">
    <location>
        <begin position="81"/>
        <end position="103"/>
    </location>
</feature>
<feature type="domain" description="RNA polymerase sigma factor 70 region 4 type 2" evidence="8">
    <location>
        <begin position="107"/>
        <end position="155"/>
    </location>
</feature>
<evidence type="ECO:0000256" key="4">
    <source>
        <dbReference type="ARBA" id="ARBA00023125"/>
    </source>
</evidence>
<dbReference type="NCBIfam" id="TIGR02937">
    <property type="entry name" value="sigma70-ECF"/>
    <property type="match status" value="1"/>
</dbReference>
<proteinExistence type="inferred from homology"/>
<feature type="compositionally biased region" description="Basic residues" evidence="6">
    <location>
        <begin position="397"/>
        <end position="424"/>
    </location>
</feature>
<feature type="compositionally biased region" description="Low complexity" evidence="6">
    <location>
        <begin position="306"/>
        <end position="321"/>
    </location>
</feature>
<dbReference type="InterPro" id="IPR013325">
    <property type="entry name" value="RNA_pol_sigma_r2"/>
</dbReference>
<feature type="compositionally biased region" description="Pro residues" evidence="6">
    <location>
        <begin position="586"/>
        <end position="600"/>
    </location>
</feature>
<dbReference type="PANTHER" id="PTHR43133">
    <property type="entry name" value="RNA POLYMERASE ECF-TYPE SIGMA FACTO"/>
    <property type="match status" value="1"/>
</dbReference>
<evidence type="ECO:0000313" key="9">
    <source>
        <dbReference type="EMBL" id="WRL61989.1"/>
    </source>
</evidence>
<dbReference type="InterPro" id="IPR036388">
    <property type="entry name" value="WH-like_DNA-bd_sf"/>
</dbReference>
<dbReference type="InterPro" id="IPR014325">
    <property type="entry name" value="RNA_pol_sigma-E_actinobac"/>
</dbReference>